<sequence>MSTAELNSNGENDKKPAKEKHTSGISTRHSKLDQHQDQRNNLGDLNNKQTTNNQPQRDIGVKTPETTTVTHHRASEATRSHPVENRVAHRRTCTGATRQVARNFNWTNHPPTSIQVTATEDWEQLNQHPPATATEDWEQLNQHPAAALNRGYATPHRTTREELQQRNISWLTKEPLAKYAMQMQ</sequence>
<evidence type="ECO:0000313" key="2">
    <source>
        <dbReference type="EMBL" id="KZV55628.1"/>
    </source>
</evidence>
<dbReference type="AlphaFoldDB" id="A0A2Z7D7J2"/>
<dbReference type="EMBL" id="KQ988480">
    <property type="protein sequence ID" value="KZV55628.1"/>
    <property type="molecule type" value="Genomic_DNA"/>
</dbReference>
<evidence type="ECO:0000313" key="3">
    <source>
        <dbReference type="Proteomes" id="UP000250235"/>
    </source>
</evidence>
<feature type="region of interest" description="Disordered" evidence="1">
    <location>
        <begin position="1"/>
        <end position="86"/>
    </location>
</feature>
<feature type="compositionally biased region" description="Polar residues" evidence="1">
    <location>
        <begin position="39"/>
        <end position="56"/>
    </location>
</feature>
<feature type="compositionally biased region" description="Basic and acidic residues" evidence="1">
    <location>
        <begin position="73"/>
        <end position="86"/>
    </location>
</feature>
<feature type="compositionally biased region" description="Polar residues" evidence="1">
    <location>
        <begin position="1"/>
        <end position="10"/>
    </location>
</feature>
<evidence type="ECO:0000256" key="1">
    <source>
        <dbReference type="SAM" id="MobiDB-lite"/>
    </source>
</evidence>
<reference evidence="2 3" key="1">
    <citation type="journal article" date="2015" name="Proc. Natl. Acad. Sci. U.S.A.">
        <title>The resurrection genome of Boea hygrometrica: A blueprint for survival of dehydration.</title>
        <authorList>
            <person name="Xiao L."/>
            <person name="Yang G."/>
            <person name="Zhang L."/>
            <person name="Yang X."/>
            <person name="Zhao S."/>
            <person name="Ji Z."/>
            <person name="Zhou Q."/>
            <person name="Hu M."/>
            <person name="Wang Y."/>
            <person name="Chen M."/>
            <person name="Xu Y."/>
            <person name="Jin H."/>
            <person name="Xiao X."/>
            <person name="Hu G."/>
            <person name="Bao F."/>
            <person name="Hu Y."/>
            <person name="Wan P."/>
            <person name="Li L."/>
            <person name="Deng X."/>
            <person name="Kuang T."/>
            <person name="Xiang C."/>
            <person name="Zhu J.K."/>
            <person name="Oliver M.J."/>
            <person name="He Y."/>
        </authorList>
    </citation>
    <scope>NUCLEOTIDE SEQUENCE [LARGE SCALE GENOMIC DNA]</scope>
    <source>
        <strain evidence="3">cv. XS01</strain>
    </source>
</reference>
<protein>
    <submittedName>
        <fullName evidence="2">Uncharacterized protein</fullName>
    </submittedName>
</protein>
<proteinExistence type="predicted"/>
<organism evidence="2 3">
    <name type="scientific">Dorcoceras hygrometricum</name>
    <dbReference type="NCBI Taxonomy" id="472368"/>
    <lineage>
        <taxon>Eukaryota</taxon>
        <taxon>Viridiplantae</taxon>
        <taxon>Streptophyta</taxon>
        <taxon>Embryophyta</taxon>
        <taxon>Tracheophyta</taxon>
        <taxon>Spermatophyta</taxon>
        <taxon>Magnoliopsida</taxon>
        <taxon>eudicotyledons</taxon>
        <taxon>Gunneridae</taxon>
        <taxon>Pentapetalae</taxon>
        <taxon>asterids</taxon>
        <taxon>lamiids</taxon>
        <taxon>Lamiales</taxon>
        <taxon>Gesneriaceae</taxon>
        <taxon>Didymocarpoideae</taxon>
        <taxon>Trichosporeae</taxon>
        <taxon>Loxocarpinae</taxon>
        <taxon>Dorcoceras</taxon>
    </lineage>
</organism>
<gene>
    <name evidence="2" type="ORF">F511_33517</name>
</gene>
<feature type="compositionally biased region" description="Basic and acidic residues" evidence="1">
    <location>
        <begin position="11"/>
        <end position="22"/>
    </location>
</feature>
<name>A0A2Z7D7J2_9LAMI</name>
<keyword evidence="3" id="KW-1185">Reference proteome</keyword>
<dbReference type="Proteomes" id="UP000250235">
    <property type="component" value="Unassembled WGS sequence"/>
</dbReference>
<accession>A0A2Z7D7J2</accession>